<feature type="compositionally biased region" description="Basic and acidic residues" evidence="1">
    <location>
        <begin position="11"/>
        <end position="20"/>
    </location>
</feature>
<sequence>MSIEEQQQVQKRSESERTEDALRHANTMIRRLADNPERQQVWVNKMAGLIAVLQELRGAASGPIDTTGNWISPFLHFLDPNHCTGFPYVAHLPQQIPALNLGFNNNNQPVTGYPDVPQAGYGALPQVPSIPQDSYQAATQVHSQAEFAFVLENRGTLQNHSTRQVNDSAVFEAARALQDDSGPSVPHYTPGHAHQPPPIQPIQSNNSSAIGSSGTPSNPIDLDKPGQADPPAPLLPFICCRQARLEPAHTIESETTKHHREEMKRFLDWIRDRHAVNRADSMEKDSVPRYIGWLERINDAGKWHGHRLRLFYEVGDNDNNNGEWAELYGDWQEIERQYLGNYFYHSAWRVLYTCDTHTWVSYTLGYYSKEDKEP</sequence>
<keyword evidence="3" id="KW-1185">Reference proteome</keyword>
<dbReference type="AlphaFoldDB" id="A0A1L7XT48"/>
<proteinExistence type="predicted"/>
<evidence type="ECO:0000313" key="2">
    <source>
        <dbReference type="EMBL" id="CZR68200.1"/>
    </source>
</evidence>
<protein>
    <submittedName>
        <fullName evidence="2">Uncharacterized protein</fullName>
    </submittedName>
</protein>
<gene>
    <name evidence="2" type="ORF">PAC_18099</name>
</gene>
<dbReference type="EMBL" id="FJOG01000052">
    <property type="protein sequence ID" value="CZR68200.1"/>
    <property type="molecule type" value="Genomic_DNA"/>
</dbReference>
<feature type="compositionally biased region" description="Polar residues" evidence="1">
    <location>
        <begin position="209"/>
        <end position="218"/>
    </location>
</feature>
<evidence type="ECO:0000313" key="3">
    <source>
        <dbReference type="Proteomes" id="UP000184330"/>
    </source>
</evidence>
<feature type="region of interest" description="Disordered" evidence="1">
    <location>
        <begin position="178"/>
        <end position="228"/>
    </location>
</feature>
<name>A0A1L7XT48_9HELO</name>
<dbReference type="Proteomes" id="UP000184330">
    <property type="component" value="Unassembled WGS sequence"/>
</dbReference>
<organism evidence="2 3">
    <name type="scientific">Phialocephala subalpina</name>
    <dbReference type="NCBI Taxonomy" id="576137"/>
    <lineage>
        <taxon>Eukaryota</taxon>
        <taxon>Fungi</taxon>
        <taxon>Dikarya</taxon>
        <taxon>Ascomycota</taxon>
        <taxon>Pezizomycotina</taxon>
        <taxon>Leotiomycetes</taxon>
        <taxon>Helotiales</taxon>
        <taxon>Mollisiaceae</taxon>
        <taxon>Phialocephala</taxon>
        <taxon>Phialocephala fortinii species complex</taxon>
    </lineage>
</organism>
<accession>A0A1L7XT48</accession>
<feature type="region of interest" description="Disordered" evidence="1">
    <location>
        <begin position="1"/>
        <end position="20"/>
    </location>
</feature>
<feature type="compositionally biased region" description="Polar residues" evidence="1">
    <location>
        <begin position="1"/>
        <end position="10"/>
    </location>
</feature>
<evidence type="ECO:0000256" key="1">
    <source>
        <dbReference type="SAM" id="MobiDB-lite"/>
    </source>
</evidence>
<reference evidence="2 3" key="1">
    <citation type="submission" date="2016-03" db="EMBL/GenBank/DDBJ databases">
        <authorList>
            <person name="Ploux O."/>
        </authorList>
    </citation>
    <scope>NUCLEOTIDE SEQUENCE [LARGE SCALE GENOMIC DNA]</scope>
    <source>
        <strain evidence="2 3">UAMH 11012</strain>
    </source>
</reference>